<evidence type="ECO:0000313" key="2">
    <source>
        <dbReference type="EMBL" id="NML66092.1"/>
    </source>
</evidence>
<keyword evidence="1" id="KW-0732">Signal</keyword>
<comment type="caution">
    <text evidence="2">The sequence shown here is derived from an EMBL/GenBank/DDBJ whole genome shotgun (WGS) entry which is preliminary data.</text>
</comment>
<proteinExistence type="predicted"/>
<reference evidence="2 3" key="1">
    <citation type="submission" date="2020-04" db="EMBL/GenBank/DDBJ databases">
        <title>Hymenobacter polaris sp. nov., isolated from Arctic soil.</title>
        <authorList>
            <person name="Dahal R.H."/>
        </authorList>
    </citation>
    <scope>NUCLEOTIDE SEQUENCE [LARGE SCALE GENOMIC DNA]</scope>
    <source>
        <strain evidence="2 3">RP-2-7</strain>
    </source>
</reference>
<dbReference type="Pfam" id="PF20329">
    <property type="entry name" value="DUF6624"/>
    <property type="match status" value="1"/>
</dbReference>
<name>A0A7Y0AF83_9BACT</name>
<evidence type="ECO:0000256" key="1">
    <source>
        <dbReference type="SAM" id="SignalP"/>
    </source>
</evidence>
<keyword evidence="3" id="KW-1185">Reference proteome</keyword>
<dbReference type="AlphaFoldDB" id="A0A7Y0AF83"/>
<dbReference type="InterPro" id="IPR046732">
    <property type="entry name" value="DUF6624"/>
</dbReference>
<organism evidence="2 3">
    <name type="scientific">Hymenobacter polaris</name>
    <dbReference type="NCBI Taxonomy" id="2682546"/>
    <lineage>
        <taxon>Bacteria</taxon>
        <taxon>Pseudomonadati</taxon>
        <taxon>Bacteroidota</taxon>
        <taxon>Cytophagia</taxon>
        <taxon>Cytophagales</taxon>
        <taxon>Hymenobacteraceae</taxon>
        <taxon>Hymenobacter</taxon>
    </lineage>
</organism>
<dbReference type="Proteomes" id="UP000559626">
    <property type="component" value="Unassembled WGS sequence"/>
</dbReference>
<gene>
    <name evidence="2" type="ORF">HHL22_12835</name>
</gene>
<feature type="signal peptide" evidence="1">
    <location>
        <begin position="1"/>
        <end position="19"/>
    </location>
</feature>
<accession>A0A7Y0AF83</accession>
<evidence type="ECO:0000313" key="3">
    <source>
        <dbReference type="Proteomes" id="UP000559626"/>
    </source>
</evidence>
<evidence type="ECO:0008006" key="4">
    <source>
        <dbReference type="Google" id="ProtNLM"/>
    </source>
</evidence>
<dbReference type="EMBL" id="JABBGH010000002">
    <property type="protein sequence ID" value="NML66092.1"/>
    <property type="molecule type" value="Genomic_DNA"/>
</dbReference>
<protein>
    <recommendedName>
        <fullName evidence="4">Tetratricopeptide repeat protein</fullName>
    </recommendedName>
</protein>
<sequence>MKTLLFCSFLVCNSQLVWAQVPAAMAYSQAKEAYKSKDFNKAGELVDQALKQKKLATVPKLYWAAQTWAQAGRVDNAFRYLNATVRAGFDDLTQLQSDSLLRPLHPDRRWPRLLATVAKMDAALDQPLKKELAEIHRADQNIRIKIREEEKKSGPVSPAVEALEAQMDKVDEQCLAQVLAILDRQGWPSTQLVGREGLHTIYLVIQHAPPSVQRKYLPMLQASAKRGELEWSSVALTEDRVLSGLGKPQVYGSQVRLNKETKKYELYPIEDEARVDERRAAIGLEPLATYAKRYGISYKPTK</sequence>
<dbReference type="RefSeq" id="WP_169531757.1">
    <property type="nucleotide sequence ID" value="NZ_JABBGH010000002.1"/>
</dbReference>
<feature type="chain" id="PRO_5030519467" description="Tetratricopeptide repeat protein" evidence="1">
    <location>
        <begin position="20"/>
        <end position="302"/>
    </location>
</feature>